<sequence length="226" mass="25786">MERLGAIQLTALKVTEVGLQAYRNELILAKLEFLLWGWNWVCAAMVHEWYNDDTSKSNGYLEKWLIWDWAKVLGYVVDEDGDLTFNSESVKVKVAAAIATVEKVESLTPKRVAAKASLEEKEKQLKKSEAKRATNNLQDRLEGSREAFNEESHIVNELTVDLAKRDQAHATGLAVKMKALVECEASRFLELELLERLEFNCNEMTSQRSMAEEQLSEMEVKLSEMK</sequence>
<gene>
    <name evidence="2" type="ORF">AXG93_3286s1000</name>
</gene>
<dbReference type="Proteomes" id="UP000077202">
    <property type="component" value="Unassembled WGS sequence"/>
</dbReference>
<keyword evidence="1" id="KW-0175">Coiled coil</keyword>
<keyword evidence="3" id="KW-1185">Reference proteome</keyword>
<evidence type="ECO:0000313" key="3">
    <source>
        <dbReference type="Proteomes" id="UP000077202"/>
    </source>
</evidence>
<organism evidence="2 3">
    <name type="scientific">Marchantia polymorpha subsp. ruderalis</name>
    <dbReference type="NCBI Taxonomy" id="1480154"/>
    <lineage>
        <taxon>Eukaryota</taxon>
        <taxon>Viridiplantae</taxon>
        <taxon>Streptophyta</taxon>
        <taxon>Embryophyta</taxon>
        <taxon>Marchantiophyta</taxon>
        <taxon>Marchantiopsida</taxon>
        <taxon>Marchantiidae</taxon>
        <taxon>Marchantiales</taxon>
        <taxon>Marchantiaceae</taxon>
        <taxon>Marchantia</taxon>
    </lineage>
</organism>
<comment type="caution">
    <text evidence="2">The sequence shown here is derived from an EMBL/GenBank/DDBJ whole genome shotgun (WGS) entry which is preliminary data.</text>
</comment>
<name>A0A176W4S2_MARPO</name>
<proteinExistence type="predicted"/>
<dbReference type="EMBL" id="LVLJ01001853">
    <property type="protein sequence ID" value="OAE27653.1"/>
    <property type="molecule type" value="Genomic_DNA"/>
</dbReference>
<dbReference type="AlphaFoldDB" id="A0A176W4S2"/>
<evidence type="ECO:0000256" key="1">
    <source>
        <dbReference type="SAM" id="Coils"/>
    </source>
</evidence>
<protein>
    <submittedName>
        <fullName evidence="2">Uncharacterized protein</fullName>
    </submittedName>
</protein>
<accession>A0A176W4S2</accession>
<feature type="coiled-coil region" evidence="1">
    <location>
        <begin position="111"/>
        <end position="147"/>
    </location>
</feature>
<feature type="coiled-coil region" evidence="1">
    <location>
        <begin position="194"/>
        <end position="221"/>
    </location>
</feature>
<reference evidence="2" key="1">
    <citation type="submission" date="2016-03" db="EMBL/GenBank/DDBJ databases">
        <title>Mechanisms controlling the formation of the plant cell surface in tip-growing cells are functionally conserved among land plants.</title>
        <authorList>
            <person name="Honkanen S."/>
            <person name="Jones V.A."/>
            <person name="Morieri G."/>
            <person name="Champion C."/>
            <person name="Hetherington A.J."/>
            <person name="Kelly S."/>
            <person name="Saint-Marcoux D."/>
            <person name="Proust H."/>
            <person name="Prescott H."/>
            <person name="Dolan L."/>
        </authorList>
    </citation>
    <scope>NUCLEOTIDE SEQUENCE [LARGE SCALE GENOMIC DNA]</scope>
    <source>
        <tissue evidence="2">Whole gametophyte</tissue>
    </source>
</reference>
<evidence type="ECO:0000313" key="2">
    <source>
        <dbReference type="EMBL" id="OAE27653.1"/>
    </source>
</evidence>